<dbReference type="FunFam" id="2.20.25.10:FF:000011">
    <property type="entry name" value="peptide-N(4)-(N-acetyl-beta- glucosaminyl)asparagine amidase"/>
    <property type="match status" value="1"/>
</dbReference>
<dbReference type="GeneID" id="54571977"/>
<dbReference type="GO" id="GO:0005829">
    <property type="term" value="C:cytosol"/>
    <property type="evidence" value="ECO:0007669"/>
    <property type="project" value="TreeGrafter"/>
</dbReference>
<protein>
    <recommendedName>
        <fullName evidence="5">Protein PNG1</fullName>
    </recommendedName>
    <alternativeName>
        <fullName evidence="4">Protein png1</fullName>
    </alternativeName>
</protein>
<dbReference type="EMBL" id="ML993626">
    <property type="protein sequence ID" value="KAF2160422.1"/>
    <property type="molecule type" value="Genomic_DNA"/>
</dbReference>
<dbReference type="GO" id="GO:0005634">
    <property type="term" value="C:nucleus"/>
    <property type="evidence" value="ECO:0007669"/>
    <property type="project" value="TreeGrafter"/>
</dbReference>
<evidence type="ECO:0000313" key="8">
    <source>
        <dbReference type="EMBL" id="KAF2160422.1"/>
    </source>
</evidence>
<dbReference type="Gene3D" id="3.10.620.30">
    <property type="match status" value="1"/>
</dbReference>
<dbReference type="InterPro" id="IPR038765">
    <property type="entry name" value="Papain-like_cys_pep_sf"/>
</dbReference>
<evidence type="ECO:0000259" key="7">
    <source>
        <dbReference type="SMART" id="SM00460"/>
    </source>
</evidence>
<reference evidence="8" key="1">
    <citation type="journal article" date="2020" name="Stud. Mycol.">
        <title>101 Dothideomycetes genomes: a test case for predicting lifestyles and emergence of pathogens.</title>
        <authorList>
            <person name="Haridas S."/>
            <person name="Albert R."/>
            <person name="Binder M."/>
            <person name="Bloem J."/>
            <person name="Labutti K."/>
            <person name="Salamov A."/>
            <person name="Andreopoulos B."/>
            <person name="Baker S."/>
            <person name="Barry K."/>
            <person name="Bills G."/>
            <person name="Bluhm B."/>
            <person name="Cannon C."/>
            <person name="Castanera R."/>
            <person name="Culley D."/>
            <person name="Daum C."/>
            <person name="Ezra D."/>
            <person name="Gonzalez J."/>
            <person name="Henrissat B."/>
            <person name="Kuo A."/>
            <person name="Liang C."/>
            <person name="Lipzen A."/>
            <person name="Lutzoni F."/>
            <person name="Magnuson J."/>
            <person name="Mondo S."/>
            <person name="Nolan M."/>
            <person name="Ohm R."/>
            <person name="Pangilinan J."/>
            <person name="Park H.-J."/>
            <person name="Ramirez L."/>
            <person name="Alfaro M."/>
            <person name="Sun H."/>
            <person name="Tritt A."/>
            <person name="Yoshinaga Y."/>
            <person name="Zwiers L.-H."/>
            <person name="Turgeon B."/>
            <person name="Goodwin S."/>
            <person name="Spatafora J."/>
            <person name="Crous P."/>
            <person name="Grigoriev I."/>
        </authorList>
    </citation>
    <scope>NUCLEOTIDE SEQUENCE</scope>
    <source>
        <strain evidence="8">ATCC 36951</strain>
    </source>
</reference>
<sequence>MADQNPNNNGVPRRKPVPPPQELPDTWAADLTAQFRRTLSTKRMNELSRRPGSQRSTSSRIPTDIVVEPRRAPPPPPPRRQGDDESSEPTPPPPSREAPPVPTSEPQEGIAPPRSPPPAYSSIKNIPTVPTPPTDNKSLRFRNMLLSLSNTPCKWENPGLLDEALRVIPLQRIYDEAQEESDLFQAEAASLGPNTKAAWGYQDCVVRALMKWFKNDFFEWVNNPKCSTCHARTIGTGMVAPLPDESARGANRVELYQCSNQRCLSFERFPRYNDAFVLLQTRRGRVGEWANCFTMLCRAIGSRVRWIWNAEDHVWTEIYSAHRRRWVHVDCCEEAWDAPLLYTQGWGKKLSYCIAFSADGCQDVTRRYVRNPTEHASERNKCSEGVLMHIIQEIKTMRRRDMDKKERFRLNAEDMKEDADLRKIVIEALAYNVSRILPGGDGVKADRPYRADPDAQKAAETRQEERNRAREARRNPDRRQQ</sequence>
<proteinExistence type="inferred from homology"/>
<dbReference type="FunFam" id="3.10.620.30:FF:000004">
    <property type="entry name" value="Peptidase (PNG1)"/>
    <property type="match status" value="1"/>
</dbReference>
<evidence type="ECO:0000256" key="5">
    <source>
        <dbReference type="ARBA" id="ARBA00071953"/>
    </source>
</evidence>
<accession>A0A6A6C3G9</accession>
<keyword evidence="3" id="KW-0862">Zinc</keyword>
<dbReference type="SMART" id="SM00460">
    <property type="entry name" value="TGc"/>
    <property type="match status" value="1"/>
</dbReference>
<keyword evidence="2" id="KW-0479">Metal-binding</keyword>
<name>A0A6A6C3G9_ZASCE</name>
<dbReference type="Proteomes" id="UP000799537">
    <property type="component" value="Unassembled WGS sequence"/>
</dbReference>
<dbReference type="AlphaFoldDB" id="A0A6A6C3G9"/>
<comment type="similarity">
    <text evidence="1">Belongs to the transglutaminase-like superfamily. PNGase family.</text>
</comment>
<dbReference type="OrthoDB" id="409136at2759"/>
<dbReference type="GO" id="GO:0036503">
    <property type="term" value="P:ERAD pathway"/>
    <property type="evidence" value="ECO:0007669"/>
    <property type="project" value="UniProtKB-ARBA"/>
</dbReference>
<feature type="compositionally biased region" description="Basic and acidic residues" evidence="6">
    <location>
        <begin position="443"/>
        <end position="481"/>
    </location>
</feature>
<feature type="compositionally biased region" description="Pro residues" evidence="6">
    <location>
        <begin position="89"/>
        <end position="103"/>
    </location>
</feature>
<dbReference type="Pfam" id="PF01841">
    <property type="entry name" value="Transglut_core"/>
    <property type="match status" value="1"/>
</dbReference>
<gene>
    <name evidence="8" type="ORF">M409DRAFT_70389</name>
</gene>
<feature type="region of interest" description="Disordered" evidence="6">
    <location>
        <begin position="440"/>
        <end position="481"/>
    </location>
</feature>
<dbReference type="PANTHER" id="PTHR12143:SF19">
    <property type="entry name" value="PEPTIDE-N(4)-(N-ACETYL-BETA-GLUCOSAMINYL)ASPARAGINE AMIDASE"/>
    <property type="match status" value="1"/>
</dbReference>
<evidence type="ECO:0000256" key="3">
    <source>
        <dbReference type="ARBA" id="ARBA00022833"/>
    </source>
</evidence>
<evidence type="ECO:0000256" key="6">
    <source>
        <dbReference type="SAM" id="MobiDB-lite"/>
    </source>
</evidence>
<organism evidence="8 9">
    <name type="scientific">Zasmidium cellare ATCC 36951</name>
    <dbReference type="NCBI Taxonomy" id="1080233"/>
    <lineage>
        <taxon>Eukaryota</taxon>
        <taxon>Fungi</taxon>
        <taxon>Dikarya</taxon>
        <taxon>Ascomycota</taxon>
        <taxon>Pezizomycotina</taxon>
        <taxon>Dothideomycetes</taxon>
        <taxon>Dothideomycetidae</taxon>
        <taxon>Mycosphaerellales</taxon>
        <taxon>Mycosphaerellaceae</taxon>
        <taxon>Zasmidium</taxon>
    </lineage>
</organism>
<dbReference type="InterPro" id="IPR002931">
    <property type="entry name" value="Transglutaminase-like"/>
</dbReference>
<feature type="compositionally biased region" description="Polar residues" evidence="6">
    <location>
        <begin position="51"/>
        <end position="61"/>
    </location>
</feature>
<keyword evidence="9" id="KW-1185">Reference proteome</keyword>
<dbReference type="InterPro" id="IPR050883">
    <property type="entry name" value="PNGase"/>
</dbReference>
<dbReference type="GO" id="GO:0046872">
    <property type="term" value="F:metal ion binding"/>
    <property type="evidence" value="ECO:0007669"/>
    <property type="project" value="UniProtKB-KW"/>
</dbReference>
<dbReference type="Gene3D" id="2.20.25.10">
    <property type="match status" value="1"/>
</dbReference>
<feature type="region of interest" description="Disordered" evidence="6">
    <location>
        <begin position="1"/>
        <end position="137"/>
    </location>
</feature>
<dbReference type="GO" id="GO:0000224">
    <property type="term" value="F:peptide-N4-(N-acetyl-beta-glucosaminyl)asparagine amidase activity"/>
    <property type="evidence" value="ECO:0007669"/>
    <property type="project" value="TreeGrafter"/>
</dbReference>
<evidence type="ECO:0000313" key="9">
    <source>
        <dbReference type="Proteomes" id="UP000799537"/>
    </source>
</evidence>
<dbReference type="SUPFAM" id="SSF54001">
    <property type="entry name" value="Cysteine proteinases"/>
    <property type="match status" value="1"/>
</dbReference>
<evidence type="ECO:0000256" key="4">
    <source>
        <dbReference type="ARBA" id="ARBA00071430"/>
    </source>
</evidence>
<dbReference type="RefSeq" id="XP_033661311.1">
    <property type="nucleotide sequence ID" value="XM_033818705.1"/>
</dbReference>
<dbReference type="GO" id="GO:0006516">
    <property type="term" value="P:glycoprotein catabolic process"/>
    <property type="evidence" value="ECO:0007669"/>
    <property type="project" value="TreeGrafter"/>
</dbReference>
<dbReference type="PANTHER" id="PTHR12143">
    <property type="entry name" value="PEPTIDE N-GLYCANASE PNGASE -RELATED"/>
    <property type="match status" value="1"/>
</dbReference>
<evidence type="ECO:0000256" key="2">
    <source>
        <dbReference type="ARBA" id="ARBA00022723"/>
    </source>
</evidence>
<feature type="domain" description="Transglutaminase-like" evidence="7">
    <location>
        <begin position="278"/>
        <end position="333"/>
    </location>
</feature>
<feature type="compositionally biased region" description="Polar residues" evidence="6">
    <location>
        <begin position="1"/>
        <end position="10"/>
    </location>
</feature>
<evidence type="ECO:0000256" key="1">
    <source>
        <dbReference type="ARBA" id="ARBA00009390"/>
    </source>
</evidence>